<sequence>MDAVQPGWLVKFFKGIDSMQVKEMQEDLAKHSRHFLPHPAQPLGPEDFAWRMVCSRTFCLICFI</sequence>
<accession>A0AAP0BDT3</accession>
<proteinExistence type="predicted"/>
<evidence type="ECO:0000313" key="2">
    <source>
        <dbReference type="Proteomes" id="UP001418222"/>
    </source>
</evidence>
<dbReference type="Proteomes" id="UP001418222">
    <property type="component" value="Unassembled WGS sequence"/>
</dbReference>
<reference evidence="1 2" key="1">
    <citation type="journal article" date="2022" name="Nat. Plants">
        <title>Genomes of leafy and leafless Platanthera orchids illuminate the evolution of mycoheterotrophy.</title>
        <authorList>
            <person name="Li M.H."/>
            <person name="Liu K.W."/>
            <person name="Li Z."/>
            <person name="Lu H.C."/>
            <person name="Ye Q.L."/>
            <person name="Zhang D."/>
            <person name="Wang J.Y."/>
            <person name="Li Y.F."/>
            <person name="Zhong Z.M."/>
            <person name="Liu X."/>
            <person name="Yu X."/>
            <person name="Liu D.K."/>
            <person name="Tu X.D."/>
            <person name="Liu B."/>
            <person name="Hao Y."/>
            <person name="Liao X.Y."/>
            <person name="Jiang Y.T."/>
            <person name="Sun W.H."/>
            <person name="Chen J."/>
            <person name="Chen Y.Q."/>
            <person name="Ai Y."/>
            <person name="Zhai J.W."/>
            <person name="Wu S.S."/>
            <person name="Zhou Z."/>
            <person name="Hsiao Y.Y."/>
            <person name="Wu W.L."/>
            <person name="Chen Y.Y."/>
            <person name="Lin Y.F."/>
            <person name="Hsu J.L."/>
            <person name="Li C.Y."/>
            <person name="Wang Z.W."/>
            <person name="Zhao X."/>
            <person name="Zhong W.Y."/>
            <person name="Ma X.K."/>
            <person name="Ma L."/>
            <person name="Huang J."/>
            <person name="Chen G.Z."/>
            <person name="Huang M.Z."/>
            <person name="Huang L."/>
            <person name="Peng D.H."/>
            <person name="Luo Y.B."/>
            <person name="Zou S.Q."/>
            <person name="Chen S.P."/>
            <person name="Lan S."/>
            <person name="Tsai W.C."/>
            <person name="Van de Peer Y."/>
            <person name="Liu Z.J."/>
        </authorList>
    </citation>
    <scope>NUCLEOTIDE SEQUENCE [LARGE SCALE GENOMIC DNA]</scope>
    <source>
        <strain evidence="1">Lor287</strain>
    </source>
</reference>
<name>A0AAP0BDT3_9ASPA</name>
<protein>
    <submittedName>
        <fullName evidence="1">Uncharacterized protein</fullName>
    </submittedName>
</protein>
<organism evidence="1 2">
    <name type="scientific">Platanthera zijinensis</name>
    <dbReference type="NCBI Taxonomy" id="2320716"/>
    <lineage>
        <taxon>Eukaryota</taxon>
        <taxon>Viridiplantae</taxon>
        <taxon>Streptophyta</taxon>
        <taxon>Embryophyta</taxon>
        <taxon>Tracheophyta</taxon>
        <taxon>Spermatophyta</taxon>
        <taxon>Magnoliopsida</taxon>
        <taxon>Liliopsida</taxon>
        <taxon>Asparagales</taxon>
        <taxon>Orchidaceae</taxon>
        <taxon>Orchidoideae</taxon>
        <taxon>Orchideae</taxon>
        <taxon>Orchidinae</taxon>
        <taxon>Platanthera</taxon>
    </lineage>
</organism>
<evidence type="ECO:0000313" key="1">
    <source>
        <dbReference type="EMBL" id="KAK8935246.1"/>
    </source>
</evidence>
<comment type="caution">
    <text evidence="1">The sequence shown here is derived from an EMBL/GenBank/DDBJ whole genome shotgun (WGS) entry which is preliminary data.</text>
</comment>
<keyword evidence="2" id="KW-1185">Reference proteome</keyword>
<dbReference type="AlphaFoldDB" id="A0AAP0BDT3"/>
<dbReference type="EMBL" id="JBBWWQ010000011">
    <property type="protein sequence ID" value="KAK8935246.1"/>
    <property type="molecule type" value="Genomic_DNA"/>
</dbReference>
<gene>
    <name evidence="1" type="ORF">KSP39_PZI014155</name>
</gene>